<feature type="compositionally biased region" description="Polar residues" evidence="1">
    <location>
        <begin position="171"/>
        <end position="180"/>
    </location>
</feature>
<dbReference type="VEuPathDB" id="PiroplasmaDB:TOT_010000538"/>
<dbReference type="Proteomes" id="UP000003786">
    <property type="component" value="Chromosome 1"/>
</dbReference>
<dbReference type="eggNOG" id="KOG2933">
    <property type="taxonomic scope" value="Eukaryota"/>
</dbReference>
<evidence type="ECO:0000256" key="1">
    <source>
        <dbReference type="SAM" id="MobiDB-lite"/>
    </source>
</evidence>
<feature type="compositionally biased region" description="Basic and acidic residues" evidence="1">
    <location>
        <begin position="187"/>
        <end position="197"/>
    </location>
</feature>
<dbReference type="EMBL" id="AP011946">
    <property type="protein sequence ID" value="BAM39076.1"/>
    <property type="molecule type" value="Genomic_DNA"/>
</dbReference>
<feature type="compositionally biased region" description="Polar residues" evidence="1">
    <location>
        <begin position="420"/>
        <end position="435"/>
    </location>
</feature>
<feature type="compositionally biased region" description="Basic and acidic residues" evidence="1">
    <location>
        <begin position="104"/>
        <end position="140"/>
    </location>
</feature>
<dbReference type="STRING" id="869250.J4C2Q0"/>
<evidence type="ECO:0008006" key="4">
    <source>
        <dbReference type="Google" id="ProtNLM"/>
    </source>
</evidence>
<dbReference type="GeneID" id="20713440"/>
<proteinExistence type="predicted"/>
<protein>
    <recommendedName>
        <fullName evidence="4">CLASP N-terminal domain-containing protein</fullName>
    </recommendedName>
</protein>
<keyword evidence="3" id="KW-1185">Reference proteome</keyword>
<dbReference type="OrthoDB" id="366435at2759"/>
<name>J4C2Q0_THEOR</name>
<organism evidence="2 3">
    <name type="scientific">Theileria orientalis strain Shintoku</name>
    <dbReference type="NCBI Taxonomy" id="869250"/>
    <lineage>
        <taxon>Eukaryota</taxon>
        <taxon>Sar</taxon>
        <taxon>Alveolata</taxon>
        <taxon>Apicomplexa</taxon>
        <taxon>Aconoidasida</taxon>
        <taxon>Piroplasmida</taxon>
        <taxon>Theileriidae</taxon>
        <taxon>Theileria</taxon>
    </lineage>
</organism>
<feature type="compositionally biased region" description="Basic and acidic residues" evidence="1">
    <location>
        <begin position="291"/>
        <end position="303"/>
    </location>
</feature>
<feature type="compositionally biased region" description="Low complexity" evidence="1">
    <location>
        <begin position="77"/>
        <end position="99"/>
    </location>
</feature>
<gene>
    <name evidence="2" type="ORF">TOT_010000538</name>
</gene>
<reference evidence="2 3" key="1">
    <citation type="journal article" date="2012" name="MBio">
        <title>Comparative genome analysis of three eukaryotic parasites with differing abilities to transform leukocytes reveals key mediators of Theileria-induced leukocyte transformation.</title>
        <authorList>
            <person name="Hayashida K."/>
            <person name="Hara Y."/>
            <person name="Abe T."/>
            <person name="Yamasaki C."/>
            <person name="Toyoda A."/>
            <person name="Kosuge T."/>
            <person name="Suzuki Y."/>
            <person name="Sato Y."/>
            <person name="Kawashima S."/>
            <person name="Katayama T."/>
            <person name="Wakaguri H."/>
            <person name="Inoue N."/>
            <person name="Homma K."/>
            <person name="Tada-Umezaki M."/>
            <person name="Yagi Y."/>
            <person name="Fujii Y."/>
            <person name="Habara T."/>
            <person name="Kanehisa M."/>
            <person name="Watanabe H."/>
            <person name="Ito K."/>
            <person name="Gojobori T."/>
            <person name="Sugawara H."/>
            <person name="Imanishi T."/>
            <person name="Weir W."/>
            <person name="Gardner M."/>
            <person name="Pain A."/>
            <person name="Shiels B."/>
            <person name="Hattori M."/>
            <person name="Nene V."/>
            <person name="Sugimoto C."/>
        </authorList>
    </citation>
    <scope>NUCLEOTIDE SEQUENCE [LARGE SCALE GENOMIC DNA]</scope>
    <source>
        <strain evidence="2 3">Shintoku</strain>
    </source>
</reference>
<feature type="compositionally biased region" description="Low complexity" evidence="1">
    <location>
        <begin position="392"/>
        <end position="405"/>
    </location>
</feature>
<feature type="compositionally biased region" description="Basic and acidic residues" evidence="1">
    <location>
        <begin position="39"/>
        <end position="52"/>
    </location>
</feature>
<evidence type="ECO:0000313" key="2">
    <source>
        <dbReference type="EMBL" id="BAM39076.1"/>
    </source>
</evidence>
<dbReference type="RefSeq" id="XP_009689377.1">
    <property type="nucleotide sequence ID" value="XM_009691082.1"/>
</dbReference>
<feature type="compositionally biased region" description="Basic and acidic residues" evidence="1">
    <location>
        <begin position="313"/>
        <end position="329"/>
    </location>
</feature>
<dbReference type="AlphaFoldDB" id="J4C2Q0"/>
<feature type="compositionally biased region" description="Basic and acidic residues" evidence="1">
    <location>
        <begin position="60"/>
        <end position="76"/>
    </location>
</feature>
<evidence type="ECO:0000313" key="3">
    <source>
        <dbReference type="Proteomes" id="UP000003786"/>
    </source>
</evidence>
<dbReference type="KEGG" id="tot:TOT_010000538"/>
<feature type="region of interest" description="Disordered" evidence="1">
    <location>
        <begin position="1"/>
        <end position="225"/>
    </location>
</feature>
<feature type="compositionally biased region" description="Basic and acidic residues" evidence="1">
    <location>
        <begin position="10"/>
        <end position="20"/>
    </location>
</feature>
<accession>J4C2Q0</accession>
<sequence>MGCMSSKLVEGSDLKREPNQKRTSKSIPEKVSGTNKPSETSKSKDKTKDKKATSGFGKTKSSEISKSKDKTKDKKTTSGSGTNKSTRGSSTKKSTSDKTGNTRSEGKKEGGKEKSSKLRDTSASRSATKDKSSRTKDKSTKQGNSKSRISGDKGHKSSSDKKSKSEARSNYAKSGSNIKKSASLRGPEGKTGGDKAAPKKKVINFIPPPRTNKPRVNSFDEKPISQAKNLSTKSWWEVEYTGHSSFKRDGGSPERFLNDGATLHKFPDQLSRGNGYGAGNVNGAYLAGDRDGLVDESNDDSHNAQRFQSKVTSRGENEKFKPVGDDFRNSTDCNVDGSVKIDVPFCDDEDDTPHGSRGGSRRGGFPDCSPLTKGAKARPFGFQGANDDTILSHSSFSRGDSSTSSLNGKRMDDEFGDSNALPSRSTNVPFRQSHQGEQDAEDGGPLVSANAPPRPKFKRPLPLKRGAGMIYRKATPLVKSPEVVIKALVDRIVSLEDSKFNEHSKAQKELIGQILKSPDVFARLDVQAVLKVARKIVEVAGGNRTSLARSSLICLGHLFRIFQGTLNPVVVDAMHLCAKKGVSSSPEHLVVASNFCMASICANSLEHKVGSMLVSLYRRNHCTYPVCLLHTTVAQLSRAHHILSLSGMVVLVDRMREDMARLKCIDDIVDCAVKGTSTGGVPSRVASRNILGIIDTYSELDRHLNACRCPEITKVFIRQVLTKFSDDSKDAFVEEFSRIVPL</sequence>
<feature type="compositionally biased region" description="Basic and acidic residues" evidence="1">
    <location>
        <begin position="149"/>
        <end position="167"/>
    </location>
</feature>
<feature type="region of interest" description="Disordered" evidence="1">
    <location>
        <begin position="291"/>
        <end position="461"/>
    </location>
</feature>